<reference evidence="8 10" key="1">
    <citation type="journal article" date="2017" name="Nature">
        <title>The sunflower genome provides insights into oil metabolism, flowering and Asterid evolution.</title>
        <authorList>
            <person name="Badouin H."/>
            <person name="Gouzy J."/>
            <person name="Grassa C.J."/>
            <person name="Murat F."/>
            <person name="Staton S.E."/>
            <person name="Cottret L."/>
            <person name="Lelandais-Briere C."/>
            <person name="Owens G.L."/>
            <person name="Carrere S."/>
            <person name="Mayjonade B."/>
            <person name="Legrand L."/>
            <person name="Gill N."/>
            <person name="Kane N.C."/>
            <person name="Bowers J.E."/>
            <person name="Hubner S."/>
            <person name="Bellec A."/>
            <person name="Berard A."/>
            <person name="Berges H."/>
            <person name="Blanchet N."/>
            <person name="Boniface M.C."/>
            <person name="Brunel D."/>
            <person name="Catrice O."/>
            <person name="Chaidir N."/>
            <person name="Claudel C."/>
            <person name="Donnadieu C."/>
            <person name="Faraut T."/>
            <person name="Fievet G."/>
            <person name="Helmstetter N."/>
            <person name="King M."/>
            <person name="Knapp S.J."/>
            <person name="Lai Z."/>
            <person name="Le Paslier M.C."/>
            <person name="Lippi Y."/>
            <person name="Lorenzon L."/>
            <person name="Mandel J.R."/>
            <person name="Marage G."/>
            <person name="Marchand G."/>
            <person name="Marquand E."/>
            <person name="Bret-Mestries E."/>
            <person name="Morien E."/>
            <person name="Nambeesan S."/>
            <person name="Nguyen T."/>
            <person name="Pegot-Espagnet P."/>
            <person name="Pouilly N."/>
            <person name="Raftis F."/>
            <person name="Sallet E."/>
            <person name="Schiex T."/>
            <person name="Thomas J."/>
            <person name="Vandecasteele C."/>
            <person name="Vares D."/>
            <person name="Vear F."/>
            <person name="Vautrin S."/>
            <person name="Crespi M."/>
            <person name="Mangin B."/>
            <person name="Burke J.M."/>
            <person name="Salse J."/>
            <person name="Munos S."/>
            <person name="Vincourt P."/>
            <person name="Rieseberg L.H."/>
            <person name="Langlade N.B."/>
        </authorList>
    </citation>
    <scope>NUCLEOTIDE SEQUENCE [LARGE SCALE GENOMIC DNA]</scope>
    <source>
        <strain evidence="10">cv. SF193</strain>
        <tissue evidence="8">Leaves</tissue>
    </source>
</reference>
<evidence type="ECO:0000313" key="8">
    <source>
        <dbReference type="EMBL" id="KAF5823405.1"/>
    </source>
</evidence>
<dbReference type="OrthoDB" id="1889094at2759"/>
<dbReference type="EMBL" id="CM007890">
    <property type="protein sequence ID" value="OTG38061.1"/>
    <property type="molecule type" value="Genomic_DNA"/>
</dbReference>
<evidence type="ECO:0000256" key="2">
    <source>
        <dbReference type="ARBA" id="ARBA00022692"/>
    </source>
</evidence>
<reference evidence="8" key="3">
    <citation type="submission" date="2020-06" db="EMBL/GenBank/DDBJ databases">
        <title>Helianthus annuus Genome sequencing and assembly Release 2.</title>
        <authorList>
            <person name="Gouzy J."/>
            <person name="Langlade N."/>
            <person name="Munos S."/>
        </authorList>
    </citation>
    <scope>NUCLEOTIDE SEQUENCE</scope>
    <source>
        <tissue evidence="8">Leaves</tissue>
    </source>
</reference>
<dbReference type="InParanoid" id="A0A251VTJ0"/>
<dbReference type="GO" id="GO:0098542">
    <property type="term" value="P:defense response to other organism"/>
    <property type="evidence" value="ECO:0007669"/>
    <property type="project" value="InterPro"/>
</dbReference>
<keyword evidence="10" id="KW-1185">Reference proteome</keyword>
<evidence type="ECO:0000256" key="5">
    <source>
        <dbReference type="SAM" id="MobiDB-lite"/>
    </source>
</evidence>
<dbReference type="PANTHER" id="PTHR31415:SF179">
    <property type="entry name" value="LATE EMBRYOGENESIS ABUNDANT PROTEIN, LEA_2 SUBGROUP"/>
    <property type="match status" value="1"/>
</dbReference>
<evidence type="ECO:0000256" key="6">
    <source>
        <dbReference type="SAM" id="Phobius"/>
    </source>
</evidence>
<accession>A0A251VTJ0</accession>
<reference evidence="9" key="2">
    <citation type="submission" date="2017-02" db="EMBL/GenBank/DDBJ databases">
        <title>Sunflower complete genome.</title>
        <authorList>
            <person name="Langlade N."/>
            <person name="Munos S."/>
        </authorList>
    </citation>
    <scope>NUCLEOTIDE SEQUENCE [LARGE SCALE GENOMIC DNA]</scope>
    <source>
        <tissue evidence="9">Leaves</tissue>
    </source>
</reference>
<evidence type="ECO:0000313" key="10">
    <source>
        <dbReference type="Proteomes" id="UP000215914"/>
    </source>
</evidence>
<feature type="transmembrane region" description="Helical" evidence="6">
    <location>
        <begin position="57"/>
        <end position="79"/>
    </location>
</feature>
<keyword evidence="2 6" id="KW-0812">Transmembrane</keyword>
<dbReference type="AlphaFoldDB" id="A0A251VTJ0"/>
<organism evidence="9 10">
    <name type="scientific">Helianthus annuus</name>
    <name type="common">Common sunflower</name>
    <dbReference type="NCBI Taxonomy" id="4232"/>
    <lineage>
        <taxon>Eukaryota</taxon>
        <taxon>Viridiplantae</taxon>
        <taxon>Streptophyta</taxon>
        <taxon>Embryophyta</taxon>
        <taxon>Tracheophyta</taxon>
        <taxon>Spermatophyta</taxon>
        <taxon>Magnoliopsida</taxon>
        <taxon>eudicotyledons</taxon>
        <taxon>Gunneridae</taxon>
        <taxon>Pentapetalae</taxon>
        <taxon>asterids</taxon>
        <taxon>campanulids</taxon>
        <taxon>Asterales</taxon>
        <taxon>Asteraceae</taxon>
        <taxon>Asteroideae</taxon>
        <taxon>Heliantheae alliance</taxon>
        <taxon>Heliantheae</taxon>
        <taxon>Helianthus</taxon>
    </lineage>
</organism>
<dbReference type="GO" id="GO:0005886">
    <property type="term" value="C:plasma membrane"/>
    <property type="evidence" value="ECO:0000318"/>
    <property type="project" value="GO_Central"/>
</dbReference>
<dbReference type="OMA" id="QRTKCDI"/>
<evidence type="ECO:0000313" key="9">
    <source>
        <dbReference type="EMBL" id="OTG38061.1"/>
    </source>
</evidence>
<dbReference type="InterPro" id="IPR044839">
    <property type="entry name" value="NDR1-like"/>
</dbReference>
<dbReference type="EMBL" id="MNCJ02000316">
    <property type="protein sequence ID" value="KAF5823405.1"/>
    <property type="molecule type" value="Genomic_DNA"/>
</dbReference>
<dbReference type="PANTHER" id="PTHR31415">
    <property type="entry name" value="OS05G0367900 PROTEIN"/>
    <property type="match status" value="1"/>
</dbReference>
<evidence type="ECO:0000259" key="7">
    <source>
        <dbReference type="Pfam" id="PF03168"/>
    </source>
</evidence>
<keyword evidence="4 6" id="KW-0472">Membrane</keyword>
<feature type="domain" description="Late embryogenesis abundant protein LEA-2 subgroup" evidence="7">
    <location>
        <begin position="114"/>
        <end position="206"/>
    </location>
</feature>
<dbReference type="GO" id="GO:0009506">
    <property type="term" value="C:plasmodesma"/>
    <property type="evidence" value="ECO:0000318"/>
    <property type="project" value="GO_Central"/>
</dbReference>
<dbReference type="Gramene" id="mRNA:HanXRQr2_Chr01g0038001">
    <property type="protein sequence ID" value="CDS:HanXRQr2_Chr01g0038001.1"/>
    <property type="gene ID" value="HanXRQr2_Chr01g0038001"/>
</dbReference>
<gene>
    <name evidence="9" type="ORF">HannXRQ_Chr01g0025641</name>
    <name evidence="8" type="ORF">HanXRQr2_Chr01g0038001</name>
</gene>
<dbReference type="Proteomes" id="UP000215914">
    <property type="component" value="Chromosome 1"/>
</dbReference>
<evidence type="ECO:0000256" key="4">
    <source>
        <dbReference type="ARBA" id="ARBA00023136"/>
    </source>
</evidence>
<comment type="subcellular location">
    <subcellularLocation>
        <location evidence="1">Membrane</location>
        <topology evidence="1">Single-pass membrane protein</topology>
    </subcellularLocation>
</comment>
<evidence type="ECO:0000256" key="1">
    <source>
        <dbReference type="ARBA" id="ARBA00004167"/>
    </source>
</evidence>
<evidence type="ECO:0000256" key="3">
    <source>
        <dbReference type="ARBA" id="ARBA00022989"/>
    </source>
</evidence>
<proteinExistence type="predicted"/>
<keyword evidence="3 6" id="KW-1133">Transmembrane helix</keyword>
<protein>
    <submittedName>
        <fullName evidence="8">Late embryogenesis abundant protein, LEA_2 subgroup</fullName>
    </submittedName>
    <submittedName>
        <fullName evidence="9">Putative late embryogenesis abundant protein, LEA-14</fullName>
    </submittedName>
</protein>
<sequence>MPPTPEQPHLNGAYYGPSIPPKTKSSNRPSRRRGGGGSCNPLTCCFSCICSCIFNCIFQILITLAIILAIITLILWFVFRPNVPKFHVDDVTLTQFNLSETNDTLHYNLAVNMTFRNPNRRLGIYYDKIEANGLYHGVRFSTADVVGFYLGHKKENNVSAVFKGEQVVSGVKGKYEAENGDGVFKIDLKLRLKIRFKVWWMKTPKFKPKFDCDLKVPLSVKGRVSDQKFERTKCDFDW</sequence>
<name>A0A251VTJ0_HELAN</name>
<dbReference type="InterPro" id="IPR004864">
    <property type="entry name" value="LEA_2"/>
</dbReference>
<dbReference type="Pfam" id="PF03168">
    <property type="entry name" value="LEA_2"/>
    <property type="match status" value="1"/>
</dbReference>
<feature type="region of interest" description="Disordered" evidence="5">
    <location>
        <begin position="1"/>
        <end position="36"/>
    </location>
</feature>
<dbReference type="FunCoup" id="A0A251VTJ0">
    <property type="interactions" value="259"/>
</dbReference>